<evidence type="ECO:0000259" key="6">
    <source>
        <dbReference type="PROSITE" id="PS51332"/>
    </source>
</evidence>
<dbReference type="PANTHER" id="PTHR30204">
    <property type="entry name" value="REDOX-CYCLING DRUG-SENSING TRANSCRIPTIONAL ACTIVATOR SOXR"/>
    <property type="match status" value="1"/>
</dbReference>
<organism evidence="7 8">
    <name type="scientific">Immundisolibacter cernigliae</name>
    <dbReference type="NCBI Taxonomy" id="1810504"/>
    <lineage>
        <taxon>Bacteria</taxon>
        <taxon>Pseudomonadati</taxon>
        <taxon>Pseudomonadota</taxon>
        <taxon>Gammaproteobacteria</taxon>
        <taxon>Immundisolibacterales</taxon>
        <taxon>Immundisolibacteraceae</taxon>
        <taxon>Immundisolibacter</taxon>
    </lineage>
</organism>
<dbReference type="InterPro" id="IPR047057">
    <property type="entry name" value="MerR_fam"/>
</dbReference>
<keyword evidence="2" id="KW-0805">Transcription regulation</keyword>
<dbReference type="InterPro" id="IPR006158">
    <property type="entry name" value="Cobalamin-bd"/>
</dbReference>
<dbReference type="Gene3D" id="1.10.1660.10">
    <property type="match status" value="1"/>
</dbReference>
<dbReference type="Pfam" id="PF13411">
    <property type="entry name" value="MerR_1"/>
    <property type="match status" value="1"/>
</dbReference>
<dbReference type="InterPro" id="IPR036724">
    <property type="entry name" value="Cobalamin-bd_sf"/>
</dbReference>
<reference evidence="8" key="1">
    <citation type="submission" date="2016-03" db="EMBL/GenBank/DDBJ databases">
        <title>Complete genome sequence of Solimmundus cernigliae, representing a novel lineage of polycyclic aromatic hydrocarbon degraders within the Gammaproteobacteria.</title>
        <authorList>
            <person name="Singleton D.R."/>
            <person name="Dickey A.N."/>
            <person name="Scholl E.H."/>
            <person name="Wright F.A."/>
            <person name="Aitken M.D."/>
        </authorList>
    </citation>
    <scope>NUCLEOTIDE SEQUENCE [LARGE SCALE GENOMIC DNA]</scope>
    <source>
        <strain evidence="8">TR3.2</strain>
    </source>
</reference>
<dbReference type="GO" id="GO:0046872">
    <property type="term" value="F:metal ion binding"/>
    <property type="evidence" value="ECO:0007669"/>
    <property type="project" value="InterPro"/>
</dbReference>
<evidence type="ECO:0000256" key="4">
    <source>
        <dbReference type="ARBA" id="ARBA00023163"/>
    </source>
</evidence>
<proteinExistence type="predicted"/>
<dbReference type="KEGG" id="gbi:PG2T_09235"/>
<protein>
    <recommendedName>
        <fullName evidence="9">HTH merR-type domain-containing protein</fullName>
    </recommendedName>
</protein>
<evidence type="ECO:0000256" key="3">
    <source>
        <dbReference type="ARBA" id="ARBA00023125"/>
    </source>
</evidence>
<dbReference type="AlphaFoldDB" id="A0A1B1YTY9"/>
<sequence length="290" mass="31932">MSIAALAQETGIAKDTLRVWERRYGFPQPVRNVRGQRMYPAQQVVRLRHVRRLLDQGLRPGQVLTLSAEDLARAVERQPPSGEPEPAVIELLKRHDDNALRQELRARLLRDGLRQFVTRAAPAMLAAVGNGWARGEVEVFEEHHFSTQLDTLLREAMMQLPAANSGPRVLLTTLPGEPHTLGLLLTLALLRLEGAACIWLGAQTPESQIVAGASAFRAQVVALSFSEYVDPGAVRRGVSQLRLRLPPDIELWCGGRSAARLKRPPAGVAIFSDLDQLAQRLQGRPAAKAD</sequence>
<dbReference type="CDD" id="cd01104">
    <property type="entry name" value="HTH_MlrA-CarA"/>
    <property type="match status" value="1"/>
</dbReference>
<keyword evidence="4" id="KW-0804">Transcription</keyword>
<evidence type="ECO:0000313" key="8">
    <source>
        <dbReference type="Proteomes" id="UP000092952"/>
    </source>
</evidence>
<evidence type="ECO:0000256" key="2">
    <source>
        <dbReference type="ARBA" id="ARBA00023015"/>
    </source>
</evidence>
<dbReference type="InterPro" id="IPR009061">
    <property type="entry name" value="DNA-bd_dom_put_sf"/>
</dbReference>
<dbReference type="SUPFAM" id="SSF46955">
    <property type="entry name" value="Putative DNA-binding domain"/>
    <property type="match status" value="1"/>
</dbReference>
<feature type="domain" description="B12-binding" evidence="6">
    <location>
        <begin position="166"/>
        <end position="290"/>
    </location>
</feature>
<evidence type="ECO:0000313" key="7">
    <source>
        <dbReference type="EMBL" id="ANX04340.1"/>
    </source>
</evidence>
<dbReference type="GO" id="GO:0003700">
    <property type="term" value="F:DNA-binding transcription factor activity"/>
    <property type="evidence" value="ECO:0007669"/>
    <property type="project" value="InterPro"/>
</dbReference>
<dbReference type="SMART" id="SM00422">
    <property type="entry name" value="HTH_MERR"/>
    <property type="match status" value="1"/>
</dbReference>
<gene>
    <name evidence="7" type="ORF">PG2T_09235</name>
</gene>
<dbReference type="PANTHER" id="PTHR30204:SF69">
    <property type="entry name" value="MERR-FAMILY TRANSCRIPTIONAL REGULATOR"/>
    <property type="match status" value="1"/>
</dbReference>
<dbReference type="PROSITE" id="PS51332">
    <property type="entry name" value="B12_BINDING"/>
    <property type="match status" value="1"/>
</dbReference>
<feature type="domain" description="HTH merR-type" evidence="5">
    <location>
        <begin position="1"/>
        <end position="58"/>
    </location>
</feature>
<dbReference type="STRING" id="1810504.PG2T_09235"/>
<dbReference type="EMBL" id="CP014671">
    <property type="protein sequence ID" value="ANX04340.1"/>
    <property type="molecule type" value="Genomic_DNA"/>
</dbReference>
<dbReference type="RefSeq" id="WP_236953234.1">
    <property type="nucleotide sequence ID" value="NZ_CP014671.1"/>
</dbReference>
<dbReference type="InterPro" id="IPR000551">
    <property type="entry name" value="MerR-type_HTH_dom"/>
</dbReference>
<dbReference type="SUPFAM" id="SSF52242">
    <property type="entry name" value="Cobalamin (vitamin B12)-binding domain"/>
    <property type="match status" value="1"/>
</dbReference>
<keyword evidence="1" id="KW-0678">Repressor</keyword>
<dbReference type="GO" id="GO:0003677">
    <property type="term" value="F:DNA binding"/>
    <property type="evidence" value="ECO:0007669"/>
    <property type="project" value="UniProtKB-KW"/>
</dbReference>
<dbReference type="Gene3D" id="3.40.50.280">
    <property type="entry name" value="Cobalamin-binding domain"/>
    <property type="match status" value="1"/>
</dbReference>
<evidence type="ECO:0008006" key="9">
    <source>
        <dbReference type="Google" id="ProtNLM"/>
    </source>
</evidence>
<evidence type="ECO:0000256" key="1">
    <source>
        <dbReference type="ARBA" id="ARBA00022491"/>
    </source>
</evidence>
<dbReference type="Gene3D" id="1.10.1240.10">
    <property type="entry name" value="Methionine synthase domain"/>
    <property type="match status" value="1"/>
</dbReference>
<keyword evidence="8" id="KW-1185">Reference proteome</keyword>
<accession>A0A1B1YTY9</accession>
<dbReference type="Proteomes" id="UP000092952">
    <property type="component" value="Chromosome"/>
</dbReference>
<name>A0A1B1YTY9_9GAMM</name>
<dbReference type="GO" id="GO:0031419">
    <property type="term" value="F:cobalamin binding"/>
    <property type="evidence" value="ECO:0007669"/>
    <property type="project" value="InterPro"/>
</dbReference>
<dbReference type="InterPro" id="IPR036594">
    <property type="entry name" value="Meth_synthase_dom"/>
</dbReference>
<dbReference type="PROSITE" id="PS50937">
    <property type="entry name" value="HTH_MERR_2"/>
    <property type="match status" value="1"/>
</dbReference>
<dbReference type="InParanoid" id="A0A1B1YTY9"/>
<evidence type="ECO:0000259" key="5">
    <source>
        <dbReference type="PROSITE" id="PS50937"/>
    </source>
</evidence>
<keyword evidence="3" id="KW-0238">DNA-binding</keyword>